<gene>
    <name evidence="2" type="ORF">KZZ10_07770</name>
</gene>
<protein>
    <submittedName>
        <fullName evidence="2">Beta-lactamase family protein</fullName>
    </submittedName>
</protein>
<dbReference type="InterPro" id="IPR001466">
    <property type="entry name" value="Beta-lactam-related"/>
</dbReference>
<evidence type="ECO:0000259" key="1">
    <source>
        <dbReference type="Pfam" id="PF00144"/>
    </source>
</evidence>
<evidence type="ECO:0000313" key="3">
    <source>
        <dbReference type="Proteomes" id="UP000739565"/>
    </source>
</evidence>
<dbReference type="SUPFAM" id="SSF56601">
    <property type="entry name" value="beta-lactamase/transpeptidase-like"/>
    <property type="match status" value="1"/>
</dbReference>
<organism evidence="2 3">
    <name type="scientific">Zwartia hollandica</name>
    <dbReference type="NCBI Taxonomy" id="324606"/>
    <lineage>
        <taxon>Bacteria</taxon>
        <taxon>Pseudomonadati</taxon>
        <taxon>Pseudomonadota</taxon>
        <taxon>Betaproteobacteria</taxon>
        <taxon>Burkholderiales</taxon>
        <taxon>Alcaligenaceae</taxon>
        <taxon>Zwartia</taxon>
    </lineage>
</organism>
<feature type="domain" description="Beta-lactamase-related" evidence="1">
    <location>
        <begin position="18"/>
        <end position="378"/>
    </location>
</feature>
<dbReference type="InterPro" id="IPR012338">
    <property type="entry name" value="Beta-lactam/transpept-like"/>
</dbReference>
<dbReference type="PANTHER" id="PTHR43283">
    <property type="entry name" value="BETA-LACTAMASE-RELATED"/>
    <property type="match status" value="1"/>
</dbReference>
<reference evidence="2" key="1">
    <citation type="submission" date="2021-07" db="EMBL/GenBank/DDBJ databases">
        <title>New genus and species of the family Alcaligenaceae.</title>
        <authorList>
            <person name="Hahn M.W."/>
        </authorList>
    </citation>
    <scope>NUCLEOTIDE SEQUENCE</scope>
    <source>
        <strain evidence="2">LF4-65</strain>
    </source>
</reference>
<accession>A0A953NA65</accession>
<dbReference type="InterPro" id="IPR050789">
    <property type="entry name" value="Diverse_Enzym_Activities"/>
</dbReference>
<dbReference type="PANTHER" id="PTHR43283:SF3">
    <property type="entry name" value="BETA-LACTAMASE FAMILY PROTEIN (AFU_ORTHOLOGUE AFUA_5G07500)"/>
    <property type="match status" value="1"/>
</dbReference>
<dbReference type="AlphaFoldDB" id="A0A953NA65"/>
<dbReference type="EMBL" id="JAHXRI010000006">
    <property type="protein sequence ID" value="MBZ1350543.1"/>
    <property type="molecule type" value="Genomic_DNA"/>
</dbReference>
<comment type="caution">
    <text evidence="2">The sequence shown here is derived from an EMBL/GenBank/DDBJ whole genome shotgun (WGS) entry which is preliminary data.</text>
</comment>
<keyword evidence="3" id="KW-1185">Reference proteome</keyword>
<dbReference type="Proteomes" id="UP000739565">
    <property type="component" value="Unassembled WGS sequence"/>
</dbReference>
<proteinExistence type="predicted"/>
<dbReference type="RefSeq" id="WP_259660917.1">
    <property type="nucleotide sequence ID" value="NZ_JAHXRI010000006.1"/>
</dbReference>
<name>A0A953NA65_9BURK</name>
<dbReference type="Pfam" id="PF00144">
    <property type="entry name" value="Beta-lactamase"/>
    <property type="match status" value="1"/>
</dbReference>
<evidence type="ECO:0000313" key="2">
    <source>
        <dbReference type="EMBL" id="MBZ1350543.1"/>
    </source>
</evidence>
<sequence>MTTVSSLQTANLKKSADTVLQTATTSGKVPGVAAAATTRNDTIYEGAFGLRAQGLPTAMGLDTVMWIASMTKPLVGTAAMQLVEQGKLNLDEPAARIVPEIDHIQVIEGWSSDGQPILRKPKRQITLRHLLTHTAGFTSDIWSENSARYLKLHQLPRAGSGQRNAIDIPLSFDPGERWEYGINIDWVGLMVSTATGLRLGEYLKQHVTEPLGMASTGFKITPDMRARLAKVHQRDATSDALTVLPFEVPQETEIDPGGGGMYSTADDYLRFTRMILNQGKGNGHQLLKPETVALMSKNAMGPLRVSMLHTDNKAMSLDAEFFPGLEKTWGLTFMINEQQAPTGRSAGSLAWAGLPNAYFWIDPTKGIAGVIMMQILPFVDTHALQLFTDYESAVYRSF</sequence>
<dbReference type="Gene3D" id="3.40.710.10">
    <property type="entry name" value="DD-peptidase/beta-lactamase superfamily"/>
    <property type="match status" value="1"/>
</dbReference>